<dbReference type="AlphaFoldDB" id="A0A7J9FEK8"/>
<protein>
    <submittedName>
        <fullName evidence="2">Uncharacterized protein</fullName>
    </submittedName>
</protein>
<name>A0A7J9FEK8_9ROSI</name>
<dbReference type="Proteomes" id="UP000593568">
    <property type="component" value="Unassembled WGS sequence"/>
</dbReference>
<evidence type="ECO:0000313" key="3">
    <source>
        <dbReference type="Proteomes" id="UP000593568"/>
    </source>
</evidence>
<keyword evidence="3" id="KW-1185">Reference proteome</keyword>
<feature type="chain" id="PRO_5029464490" evidence="1">
    <location>
        <begin position="24"/>
        <end position="94"/>
    </location>
</feature>
<comment type="caution">
    <text evidence="2">The sequence shown here is derived from an EMBL/GenBank/DDBJ whole genome shotgun (WGS) entry which is preliminary data.</text>
</comment>
<feature type="signal peptide" evidence="1">
    <location>
        <begin position="1"/>
        <end position="23"/>
    </location>
</feature>
<gene>
    <name evidence="2" type="ORF">Gotri_001383</name>
</gene>
<proteinExistence type="predicted"/>
<evidence type="ECO:0000256" key="1">
    <source>
        <dbReference type="SAM" id="SignalP"/>
    </source>
</evidence>
<organism evidence="2 3">
    <name type="scientific">Gossypium trilobum</name>
    <dbReference type="NCBI Taxonomy" id="34281"/>
    <lineage>
        <taxon>Eukaryota</taxon>
        <taxon>Viridiplantae</taxon>
        <taxon>Streptophyta</taxon>
        <taxon>Embryophyta</taxon>
        <taxon>Tracheophyta</taxon>
        <taxon>Spermatophyta</taxon>
        <taxon>Magnoliopsida</taxon>
        <taxon>eudicotyledons</taxon>
        <taxon>Gunneridae</taxon>
        <taxon>Pentapetalae</taxon>
        <taxon>rosids</taxon>
        <taxon>malvids</taxon>
        <taxon>Malvales</taxon>
        <taxon>Malvaceae</taxon>
        <taxon>Malvoideae</taxon>
        <taxon>Gossypium</taxon>
    </lineage>
</organism>
<accession>A0A7J9FEK8</accession>
<keyword evidence="1" id="KW-0732">Signal</keyword>
<sequence>MMIDRYSIALFLVFSYLVGLLDASAGDADPRYRFFAYASYKFVYGRKKEIKFPTIRGKLLWLSVLFDKKNYTWLLIFDKDMLKDLETLSGPVKF</sequence>
<dbReference type="EMBL" id="JABEZW010000013">
    <property type="protein sequence ID" value="MBA0783720.1"/>
    <property type="molecule type" value="Genomic_DNA"/>
</dbReference>
<reference evidence="2 3" key="1">
    <citation type="journal article" date="2019" name="Genome Biol. Evol.">
        <title>Insights into the evolution of the New World diploid cottons (Gossypium, subgenus Houzingenia) based on genome sequencing.</title>
        <authorList>
            <person name="Grover C.E."/>
            <person name="Arick M.A. 2nd"/>
            <person name="Thrash A."/>
            <person name="Conover J.L."/>
            <person name="Sanders W.S."/>
            <person name="Peterson D.G."/>
            <person name="Frelichowski J.E."/>
            <person name="Scheffler J.A."/>
            <person name="Scheffler B.E."/>
            <person name="Wendel J.F."/>
        </authorList>
    </citation>
    <scope>NUCLEOTIDE SEQUENCE [LARGE SCALE GENOMIC DNA]</scope>
    <source>
        <strain evidence="2">8</strain>
        <tissue evidence="2">Leaf</tissue>
    </source>
</reference>
<evidence type="ECO:0000313" key="2">
    <source>
        <dbReference type="EMBL" id="MBA0783720.1"/>
    </source>
</evidence>